<keyword evidence="14" id="KW-1185">Reference proteome</keyword>
<comment type="function">
    <text evidence="8">Major role in the synthesis of nucleoside triphosphates other than ATP. The ATP gamma phosphate is transferred to the NDP beta phosphate via a ping-pong mechanism, using a phosphorylated active-site intermediate.</text>
</comment>
<evidence type="ECO:0000256" key="6">
    <source>
        <dbReference type="ARBA" id="ARBA00022840"/>
    </source>
</evidence>
<organism evidence="13 14">
    <name type="scientific">Anaeroselena agilis</name>
    <dbReference type="NCBI Taxonomy" id="3063788"/>
    <lineage>
        <taxon>Bacteria</taxon>
        <taxon>Bacillati</taxon>
        <taxon>Bacillota</taxon>
        <taxon>Negativicutes</taxon>
        <taxon>Acetonemataceae</taxon>
        <taxon>Anaeroselena</taxon>
    </lineage>
</organism>
<feature type="active site" description="Pros-phosphohistidine intermediate" evidence="8 9">
    <location>
        <position position="115"/>
    </location>
</feature>
<evidence type="ECO:0000259" key="12">
    <source>
        <dbReference type="SMART" id="SM00562"/>
    </source>
</evidence>
<keyword evidence="4 8" id="KW-0547">Nucleotide-binding</keyword>
<keyword evidence="5 8" id="KW-0418">Kinase</keyword>
<dbReference type="InterPro" id="IPR001564">
    <property type="entry name" value="Nucleoside_diP_kinase"/>
</dbReference>
<evidence type="ECO:0000256" key="4">
    <source>
        <dbReference type="ARBA" id="ARBA00022741"/>
    </source>
</evidence>
<keyword evidence="8" id="KW-0479">Metal-binding</keyword>
<feature type="binding site" evidence="8 9">
    <location>
        <position position="57"/>
    </location>
    <ligand>
        <name>ATP</name>
        <dbReference type="ChEBI" id="CHEBI:30616"/>
    </ligand>
</feature>
<dbReference type="EMBL" id="JAUOZS010000001">
    <property type="protein sequence ID" value="MDT8901220.1"/>
    <property type="molecule type" value="Genomic_DNA"/>
</dbReference>
<keyword evidence="7 8" id="KW-0546">Nucleotide metabolism</keyword>
<comment type="catalytic activity">
    <reaction evidence="8 11">
        <text>a 2'-deoxyribonucleoside 5'-diphosphate + ATP = a 2'-deoxyribonucleoside 5'-triphosphate + ADP</text>
        <dbReference type="Rhea" id="RHEA:44640"/>
        <dbReference type="ChEBI" id="CHEBI:30616"/>
        <dbReference type="ChEBI" id="CHEBI:61560"/>
        <dbReference type="ChEBI" id="CHEBI:73316"/>
        <dbReference type="ChEBI" id="CHEBI:456216"/>
        <dbReference type="EC" id="2.7.4.6"/>
    </reaction>
</comment>
<feature type="binding site" evidence="8 9">
    <location>
        <position position="112"/>
    </location>
    <ligand>
        <name>ATP</name>
        <dbReference type="ChEBI" id="CHEBI:30616"/>
    </ligand>
</feature>
<keyword evidence="8" id="KW-0460">Magnesium</keyword>
<comment type="subunit">
    <text evidence="8">Homotetramer.</text>
</comment>
<keyword evidence="8" id="KW-0597">Phosphoprotein</keyword>
<dbReference type="Pfam" id="PF00334">
    <property type="entry name" value="NDK"/>
    <property type="match status" value="1"/>
</dbReference>
<dbReference type="InterPro" id="IPR036850">
    <property type="entry name" value="NDK-like_dom_sf"/>
</dbReference>
<dbReference type="InterPro" id="IPR034907">
    <property type="entry name" value="NDK-like_dom"/>
</dbReference>
<dbReference type="CDD" id="cd04413">
    <property type="entry name" value="NDPk_I"/>
    <property type="match status" value="1"/>
</dbReference>
<evidence type="ECO:0000256" key="2">
    <source>
        <dbReference type="ARBA" id="ARBA00008142"/>
    </source>
</evidence>
<dbReference type="PROSITE" id="PS00469">
    <property type="entry name" value="NDPK"/>
    <property type="match status" value="1"/>
</dbReference>
<comment type="caution">
    <text evidence="13">The sequence shown here is derived from an EMBL/GenBank/DDBJ whole genome shotgun (WGS) entry which is preliminary data.</text>
</comment>
<keyword evidence="3 8" id="KW-0808">Transferase</keyword>
<dbReference type="GO" id="GO:0004550">
    <property type="term" value="F:nucleoside diphosphate kinase activity"/>
    <property type="evidence" value="ECO:0007669"/>
    <property type="project" value="UniProtKB-EC"/>
</dbReference>
<evidence type="ECO:0000256" key="11">
    <source>
        <dbReference type="RuleBase" id="RU004013"/>
    </source>
</evidence>
<evidence type="ECO:0000256" key="5">
    <source>
        <dbReference type="ARBA" id="ARBA00022777"/>
    </source>
</evidence>
<dbReference type="PANTHER" id="PTHR11349">
    <property type="entry name" value="NUCLEOSIDE DIPHOSPHATE KINASE"/>
    <property type="match status" value="1"/>
</dbReference>
<dbReference type="Gene3D" id="3.30.70.141">
    <property type="entry name" value="Nucleoside diphosphate kinase-like domain"/>
    <property type="match status" value="1"/>
</dbReference>
<accession>A0ABU3NWN8</accession>
<dbReference type="PRINTS" id="PR01243">
    <property type="entry name" value="NUCDPKINASE"/>
</dbReference>
<feature type="binding site" evidence="8 9">
    <location>
        <position position="85"/>
    </location>
    <ligand>
        <name>ATP</name>
        <dbReference type="ChEBI" id="CHEBI:30616"/>
    </ligand>
</feature>
<comment type="similarity">
    <text evidence="2 8 9 10">Belongs to the NDK family.</text>
</comment>
<proteinExistence type="inferred from homology"/>
<dbReference type="NCBIfam" id="NF001908">
    <property type="entry name" value="PRK00668.1"/>
    <property type="match status" value="1"/>
</dbReference>
<comment type="catalytic activity">
    <reaction evidence="8">
        <text>a ribonucleoside 5'-diphosphate + ATP = a ribonucleoside 5'-triphosphate + ADP</text>
        <dbReference type="Rhea" id="RHEA:18113"/>
        <dbReference type="ChEBI" id="CHEBI:30616"/>
        <dbReference type="ChEBI" id="CHEBI:57930"/>
        <dbReference type="ChEBI" id="CHEBI:61557"/>
        <dbReference type="ChEBI" id="CHEBI:456216"/>
        <dbReference type="EC" id="2.7.4.6"/>
    </reaction>
</comment>
<evidence type="ECO:0000256" key="3">
    <source>
        <dbReference type="ARBA" id="ARBA00022679"/>
    </source>
</evidence>
<keyword evidence="6 8" id="KW-0067">ATP-binding</keyword>
<protein>
    <recommendedName>
        <fullName evidence="8 11">Nucleoside diphosphate kinase</fullName>
        <shortName evidence="8">NDK</shortName>
        <shortName evidence="8">NDP kinase</shortName>
        <ecNumber evidence="8 11">2.7.4.6</ecNumber>
    </recommendedName>
    <alternativeName>
        <fullName evidence="8">Nucleoside-2-P kinase</fullName>
    </alternativeName>
</protein>
<feature type="binding site" evidence="8 9">
    <location>
        <position position="9"/>
    </location>
    <ligand>
        <name>ATP</name>
        <dbReference type="ChEBI" id="CHEBI:30616"/>
    </ligand>
</feature>
<dbReference type="Proteomes" id="UP001254848">
    <property type="component" value="Unassembled WGS sequence"/>
</dbReference>
<dbReference type="InterPro" id="IPR023005">
    <property type="entry name" value="Nucleoside_diP_kinase_AS"/>
</dbReference>
<dbReference type="RefSeq" id="WP_413779740.1">
    <property type="nucleotide sequence ID" value="NZ_JAUOZS010000001.1"/>
</dbReference>
<dbReference type="SMART" id="SM00562">
    <property type="entry name" value="NDK"/>
    <property type="match status" value="1"/>
</dbReference>
<evidence type="ECO:0000313" key="14">
    <source>
        <dbReference type="Proteomes" id="UP001254848"/>
    </source>
</evidence>
<feature type="binding site" evidence="8 9">
    <location>
        <position position="102"/>
    </location>
    <ligand>
        <name>ATP</name>
        <dbReference type="ChEBI" id="CHEBI:30616"/>
    </ligand>
</feature>
<evidence type="ECO:0000256" key="8">
    <source>
        <dbReference type="HAMAP-Rule" id="MF_00451"/>
    </source>
</evidence>
<feature type="domain" description="Nucleoside diphosphate kinase-like" evidence="12">
    <location>
        <begin position="1"/>
        <end position="138"/>
    </location>
</feature>
<comment type="subcellular location">
    <subcellularLocation>
        <location evidence="8">Cytoplasm</location>
    </subcellularLocation>
</comment>
<reference evidence="13 14" key="1">
    <citation type="submission" date="2023-07" db="EMBL/GenBank/DDBJ databases">
        <title>The novel representative of Negativicutes class, Anaeroselena agilis gen. nov. sp. nov.</title>
        <authorList>
            <person name="Prokofeva M.I."/>
            <person name="Elcheninov A.G."/>
            <person name="Klyukina A."/>
            <person name="Kublanov I.V."/>
            <person name="Frolov E.N."/>
            <person name="Podosokorskaya O.A."/>
        </authorList>
    </citation>
    <scope>NUCLEOTIDE SEQUENCE [LARGE SCALE GENOMIC DNA]</scope>
    <source>
        <strain evidence="13 14">4137-cl</strain>
    </source>
</reference>
<name>A0ABU3NWN8_9FIRM</name>
<dbReference type="SUPFAM" id="SSF54919">
    <property type="entry name" value="Nucleoside diphosphate kinase, NDK"/>
    <property type="match status" value="1"/>
</dbReference>
<dbReference type="EC" id="2.7.4.6" evidence="8 11"/>
<evidence type="ECO:0000313" key="13">
    <source>
        <dbReference type="EMBL" id="MDT8901220.1"/>
    </source>
</evidence>
<evidence type="ECO:0000256" key="10">
    <source>
        <dbReference type="RuleBase" id="RU004011"/>
    </source>
</evidence>
<evidence type="ECO:0000256" key="7">
    <source>
        <dbReference type="ARBA" id="ARBA00023080"/>
    </source>
</evidence>
<keyword evidence="8" id="KW-0963">Cytoplasm</keyword>
<gene>
    <name evidence="8 13" type="primary">ndk</name>
    <name evidence="13" type="ORF">Q4T40_08220</name>
</gene>
<evidence type="ECO:0000256" key="9">
    <source>
        <dbReference type="PROSITE-ProRule" id="PRU00706"/>
    </source>
</evidence>
<comment type="cofactor">
    <cofactor evidence="1 8">
        <name>Mg(2+)</name>
        <dbReference type="ChEBI" id="CHEBI:18420"/>
    </cofactor>
</comment>
<dbReference type="HAMAP" id="MF_00451">
    <property type="entry name" value="NDP_kinase"/>
    <property type="match status" value="1"/>
</dbReference>
<feature type="binding site" evidence="8 9">
    <location>
        <position position="91"/>
    </location>
    <ligand>
        <name>ATP</name>
        <dbReference type="ChEBI" id="CHEBI:30616"/>
    </ligand>
</feature>
<evidence type="ECO:0000256" key="1">
    <source>
        <dbReference type="ARBA" id="ARBA00001946"/>
    </source>
</evidence>
<dbReference type="PROSITE" id="PS51374">
    <property type="entry name" value="NDPK_LIKE"/>
    <property type="match status" value="1"/>
</dbReference>
<sequence length="138" mass="14846">MEKTLVLVKPDGVAKGLTGEIIARFERRGLTLAALKMLKLTKDKAEIHYAEHKERPFFGELVVFITSGPIVAMVISGENAVKIVRAMMGPTNPADAAPGTVRGDYALSIGQNIIHGSDSPASAAREIEIYFAPDELVN</sequence>